<proteinExistence type="predicted"/>
<accession>A0A0F6YH77</accession>
<evidence type="ECO:0000313" key="1">
    <source>
        <dbReference type="EMBL" id="AKF05428.1"/>
    </source>
</evidence>
<dbReference type="STRING" id="927083.DB32_002577"/>
<name>A0A0F6YH77_9BACT</name>
<dbReference type="EMBL" id="CP011125">
    <property type="protein sequence ID" value="AKF05428.1"/>
    <property type="molecule type" value="Genomic_DNA"/>
</dbReference>
<organism evidence="1 2">
    <name type="scientific">Sandaracinus amylolyticus</name>
    <dbReference type="NCBI Taxonomy" id="927083"/>
    <lineage>
        <taxon>Bacteria</taxon>
        <taxon>Pseudomonadati</taxon>
        <taxon>Myxococcota</taxon>
        <taxon>Polyangia</taxon>
        <taxon>Polyangiales</taxon>
        <taxon>Sandaracinaceae</taxon>
        <taxon>Sandaracinus</taxon>
    </lineage>
</organism>
<reference evidence="1 2" key="1">
    <citation type="submission" date="2015-03" db="EMBL/GenBank/DDBJ databases">
        <title>Genome assembly of Sandaracinus amylolyticus DSM 53668.</title>
        <authorList>
            <person name="Sharma G."/>
            <person name="Subramanian S."/>
        </authorList>
    </citation>
    <scope>NUCLEOTIDE SEQUENCE [LARGE SCALE GENOMIC DNA]</scope>
    <source>
        <strain evidence="1 2">DSM 53668</strain>
    </source>
</reference>
<gene>
    <name evidence="1" type="ORF">DB32_002577</name>
</gene>
<dbReference type="KEGG" id="samy:DB32_002577"/>
<dbReference type="Proteomes" id="UP000034883">
    <property type="component" value="Chromosome"/>
</dbReference>
<dbReference type="PROSITE" id="PS51257">
    <property type="entry name" value="PROKAR_LIPOPROTEIN"/>
    <property type="match status" value="1"/>
</dbReference>
<dbReference type="AlphaFoldDB" id="A0A0F6YH77"/>
<sequence>MITMRASITIALVLVACEAEVAPALDAGLEVRPGEGIGPVHVGMRYADVREALGPLEGAFTSERVAFGRYTSLGLEVVLVSSEDASVSDDAIVIGVGALQSEGFVGPVVPGMRRDALVAAYGEPDDEAGETALYREGFGVEHDGDVVSKVGVFRPYTHEPTPPAMARATGTR</sequence>
<evidence type="ECO:0000313" key="2">
    <source>
        <dbReference type="Proteomes" id="UP000034883"/>
    </source>
</evidence>
<protein>
    <submittedName>
        <fullName evidence="1">Uncharacterized protein</fullName>
    </submittedName>
</protein>
<keyword evidence="2" id="KW-1185">Reference proteome</keyword>